<dbReference type="PANTHER" id="PTHR30502:SF0">
    <property type="entry name" value="PHOSPHOENOLPYRUVATE CARBOXYLASE FAMILY PROTEIN"/>
    <property type="match status" value="1"/>
</dbReference>
<dbReference type="SUPFAM" id="SSF51621">
    <property type="entry name" value="Phosphoenolpyruvate/pyruvate domain"/>
    <property type="match status" value="1"/>
</dbReference>
<dbReference type="InterPro" id="IPR005000">
    <property type="entry name" value="Aldolase/citrate-lyase_domain"/>
</dbReference>
<accession>A0ABP7MKD1</accession>
<protein>
    <submittedName>
        <fullName evidence="5">Staphyloferrin B biosynthesis citrate synthase SbnG</fullName>
    </submittedName>
</protein>
<dbReference type="Pfam" id="PF03328">
    <property type="entry name" value="HpcH_HpaI"/>
    <property type="match status" value="1"/>
</dbReference>
<dbReference type="RefSeq" id="WP_344817488.1">
    <property type="nucleotide sequence ID" value="NZ_BAABCP010000001.1"/>
</dbReference>
<keyword evidence="6" id="KW-1185">Reference proteome</keyword>
<dbReference type="InterPro" id="IPR015813">
    <property type="entry name" value="Pyrv/PenolPyrv_kinase-like_dom"/>
</dbReference>
<comment type="caution">
    <text evidence="5">The sequence shown here is derived from an EMBL/GenBank/DDBJ whole genome shotgun (WGS) entry which is preliminary data.</text>
</comment>
<dbReference type="InterPro" id="IPR040442">
    <property type="entry name" value="Pyrv_kinase-like_dom_sf"/>
</dbReference>
<evidence type="ECO:0000259" key="4">
    <source>
        <dbReference type="Pfam" id="PF03328"/>
    </source>
</evidence>
<evidence type="ECO:0000256" key="2">
    <source>
        <dbReference type="ARBA" id="ARBA00022723"/>
    </source>
</evidence>
<evidence type="ECO:0000313" key="6">
    <source>
        <dbReference type="Proteomes" id="UP001501591"/>
    </source>
</evidence>
<dbReference type="InterPro" id="IPR050251">
    <property type="entry name" value="HpcH-HpaI_aldolase"/>
</dbReference>
<dbReference type="EMBL" id="BAABCP010000001">
    <property type="protein sequence ID" value="GAA3925202.1"/>
    <property type="molecule type" value="Genomic_DNA"/>
</dbReference>
<evidence type="ECO:0000256" key="3">
    <source>
        <dbReference type="ARBA" id="ARBA00023239"/>
    </source>
</evidence>
<dbReference type="Proteomes" id="UP001501591">
    <property type="component" value="Unassembled WGS sequence"/>
</dbReference>
<evidence type="ECO:0000313" key="5">
    <source>
        <dbReference type="EMBL" id="GAA3925202.1"/>
    </source>
</evidence>
<organism evidence="5 6">
    <name type="scientific">Microbacterium soli</name>
    <dbReference type="NCBI Taxonomy" id="446075"/>
    <lineage>
        <taxon>Bacteria</taxon>
        <taxon>Bacillati</taxon>
        <taxon>Actinomycetota</taxon>
        <taxon>Actinomycetes</taxon>
        <taxon>Micrococcales</taxon>
        <taxon>Microbacteriaceae</taxon>
        <taxon>Microbacterium</taxon>
    </lineage>
</organism>
<feature type="domain" description="HpcH/HpaI aldolase/citrate lyase" evidence="4">
    <location>
        <begin position="27"/>
        <end position="240"/>
    </location>
</feature>
<gene>
    <name evidence="5" type="primary">sbnG</name>
    <name evidence="5" type="ORF">GCM10022383_00560</name>
</gene>
<keyword evidence="2" id="KW-0479">Metal-binding</keyword>
<reference evidence="6" key="1">
    <citation type="journal article" date="2019" name="Int. J. Syst. Evol. Microbiol.">
        <title>The Global Catalogue of Microorganisms (GCM) 10K type strain sequencing project: providing services to taxonomists for standard genome sequencing and annotation.</title>
        <authorList>
            <consortium name="The Broad Institute Genomics Platform"/>
            <consortium name="The Broad Institute Genome Sequencing Center for Infectious Disease"/>
            <person name="Wu L."/>
            <person name="Ma J."/>
        </authorList>
    </citation>
    <scope>NUCLEOTIDE SEQUENCE [LARGE SCALE GENOMIC DNA]</scope>
    <source>
        <strain evidence="6">JCM 17024</strain>
    </source>
</reference>
<proteinExistence type="inferred from homology"/>
<name>A0ABP7MKD1_9MICO</name>
<keyword evidence="3" id="KW-0456">Lyase</keyword>
<evidence type="ECO:0000256" key="1">
    <source>
        <dbReference type="ARBA" id="ARBA00005568"/>
    </source>
</evidence>
<sequence length="264" mass="27837">MTDRSTLRPASGGGIRDAWNADRFAVGSFVFSPDPAHSEIIGLAGYDFVLIDTEHAPLGALELTQHVRAARVGGASPIGRVRQNDPAEIGRMLDTGVDGIVLPHVGLDADRTREALSAMRYAPVGTRPTCSAVRSADYGLSSFPEASAEANRDIIALGLVEDSIVLDRADDLLAEFAFDVVVPGPGDLATSLGVPGQLDHSLVLDAVDRIIAAARNAGSRVGMYVTNREQALRWAGAGVDLLIVSIDQRVLANAYRTLLTDIGA</sequence>
<dbReference type="Gene3D" id="3.20.20.60">
    <property type="entry name" value="Phosphoenolpyruvate-binding domains"/>
    <property type="match status" value="1"/>
</dbReference>
<comment type="similarity">
    <text evidence="1">Belongs to the HpcH/HpaI aldolase family.</text>
</comment>
<dbReference type="PANTHER" id="PTHR30502">
    <property type="entry name" value="2-KETO-3-DEOXY-L-RHAMNONATE ALDOLASE"/>
    <property type="match status" value="1"/>
</dbReference>